<dbReference type="HOGENOM" id="CLU_1430721_0_0_1"/>
<dbReference type="KEGG" id="tet:TTHERM_00015990"/>
<keyword evidence="2" id="KW-1185">Reference proteome</keyword>
<reference evidence="2" key="1">
    <citation type="journal article" date="2006" name="PLoS Biol.">
        <title>Macronuclear genome sequence of the ciliate Tetrahymena thermophila, a model eukaryote.</title>
        <authorList>
            <person name="Eisen J.A."/>
            <person name="Coyne R.S."/>
            <person name="Wu M."/>
            <person name="Wu D."/>
            <person name="Thiagarajan M."/>
            <person name="Wortman J.R."/>
            <person name="Badger J.H."/>
            <person name="Ren Q."/>
            <person name="Amedeo P."/>
            <person name="Jones K.M."/>
            <person name="Tallon L.J."/>
            <person name="Delcher A.L."/>
            <person name="Salzberg S.L."/>
            <person name="Silva J.C."/>
            <person name="Haas B.J."/>
            <person name="Majoros W.H."/>
            <person name="Farzad M."/>
            <person name="Carlton J.M."/>
            <person name="Smith R.K. Jr."/>
            <person name="Garg J."/>
            <person name="Pearlman R.E."/>
            <person name="Karrer K.M."/>
            <person name="Sun L."/>
            <person name="Manning G."/>
            <person name="Elde N.C."/>
            <person name="Turkewitz A.P."/>
            <person name="Asai D.J."/>
            <person name="Wilkes D.E."/>
            <person name="Wang Y."/>
            <person name="Cai H."/>
            <person name="Collins K."/>
            <person name="Stewart B.A."/>
            <person name="Lee S.R."/>
            <person name="Wilamowska K."/>
            <person name="Weinberg Z."/>
            <person name="Ruzzo W.L."/>
            <person name="Wloga D."/>
            <person name="Gaertig J."/>
            <person name="Frankel J."/>
            <person name="Tsao C.-C."/>
            <person name="Gorovsky M.A."/>
            <person name="Keeling P.J."/>
            <person name="Waller R.F."/>
            <person name="Patron N.J."/>
            <person name="Cherry J.M."/>
            <person name="Stover N.A."/>
            <person name="Krieger C.J."/>
            <person name="del Toro C."/>
            <person name="Ryder H.F."/>
            <person name="Williamson S.C."/>
            <person name="Barbeau R.A."/>
            <person name="Hamilton E.P."/>
            <person name="Orias E."/>
        </authorList>
    </citation>
    <scope>NUCLEOTIDE SEQUENCE [LARGE SCALE GENOMIC DNA]</scope>
    <source>
        <strain evidence="2">SB210</strain>
    </source>
</reference>
<sequence length="190" mass="22400">MIESNQQEIYLNQEYKDIDQHQNKMINSQITNFDSLFKDMLFPQLNSTQKSQFANENQKWWFKQQYAFGMLRYQDQEIIKISLYKDFNPQTDIQMCFKDINNIIYKITLTPTIYLLPFEKDLILVSNDSEYVASNIEIFGNGAFEISRGIQIALATKRLTIQDIEEMIESSILQEHSNSIQLFKEITPAL</sequence>
<protein>
    <submittedName>
        <fullName evidence="1">Uncharacterized protein</fullName>
    </submittedName>
</protein>
<dbReference type="GeneID" id="7826830"/>
<accession>Q22RI8</accession>
<dbReference type="AlphaFoldDB" id="Q22RI8"/>
<dbReference type="RefSeq" id="XP_001008379.1">
    <property type="nucleotide sequence ID" value="XM_001008379.1"/>
</dbReference>
<proteinExistence type="predicted"/>
<evidence type="ECO:0000313" key="2">
    <source>
        <dbReference type="Proteomes" id="UP000009168"/>
    </source>
</evidence>
<gene>
    <name evidence="1" type="ORF">TTHERM_00015990</name>
</gene>
<organism evidence="1 2">
    <name type="scientific">Tetrahymena thermophila (strain SB210)</name>
    <dbReference type="NCBI Taxonomy" id="312017"/>
    <lineage>
        <taxon>Eukaryota</taxon>
        <taxon>Sar</taxon>
        <taxon>Alveolata</taxon>
        <taxon>Ciliophora</taxon>
        <taxon>Intramacronucleata</taxon>
        <taxon>Oligohymenophorea</taxon>
        <taxon>Hymenostomatida</taxon>
        <taxon>Tetrahymenina</taxon>
        <taxon>Tetrahymenidae</taxon>
        <taxon>Tetrahymena</taxon>
    </lineage>
</organism>
<dbReference type="InParanoid" id="Q22RI8"/>
<dbReference type="EMBL" id="GG662845">
    <property type="protein sequence ID" value="EAR88134.1"/>
    <property type="molecule type" value="Genomic_DNA"/>
</dbReference>
<name>Q22RI8_TETTS</name>
<evidence type="ECO:0000313" key="1">
    <source>
        <dbReference type="EMBL" id="EAR88134.1"/>
    </source>
</evidence>
<dbReference type="Proteomes" id="UP000009168">
    <property type="component" value="Unassembled WGS sequence"/>
</dbReference>